<evidence type="ECO:0000313" key="1">
    <source>
        <dbReference type="EMBL" id="WXB90438.1"/>
    </source>
</evidence>
<dbReference type="EMBL" id="CP147403">
    <property type="protein sequence ID" value="WXB90438.1"/>
    <property type="molecule type" value="Genomic_DNA"/>
</dbReference>
<dbReference type="RefSeq" id="WP_338788826.1">
    <property type="nucleotide sequence ID" value="NZ_CP147403.1"/>
</dbReference>
<gene>
    <name evidence="1" type="ORF">WCV66_09650</name>
</gene>
<protein>
    <submittedName>
        <fullName evidence="1">Uncharacterized protein</fullName>
    </submittedName>
</protein>
<reference evidence="1 2" key="1">
    <citation type="submission" date="2024-02" db="EMBL/GenBank/DDBJ databases">
        <title>Seven novel Bacillus-like species.</title>
        <authorList>
            <person name="Liu G."/>
        </authorList>
    </citation>
    <scope>NUCLEOTIDE SEQUENCE [LARGE SCALE GENOMIC DNA]</scope>
    <source>
        <strain evidence="1 2">FJAT-53654</strain>
    </source>
</reference>
<accession>A0ABZ2MYI0</accession>
<organism evidence="1 2">
    <name type="scientific">Metabacillus rhizosphaerae</name>
    <dbReference type="NCBI Taxonomy" id="3117747"/>
    <lineage>
        <taxon>Bacteria</taxon>
        <taxon>Bacillati</taxon>
        <taxon>Bacillota</taxon>
        <taxon>Bacilli</taxon>
        <taxon>Bacillales</taxon>
        <taxon>Bacillaceae</taxon>
        <taxon>Metabacillus</taxon>
    </lineage>
</organism>
<evidence type="ECO:0000313" key="2">
    <source>
        <dbReference type="Proteomes" id="UP001368328"/>
    </source>
</evidence>
<sequence length="79" mass="9246">MTSKKGFARVVDIQERENGVYLVNVEGYDSAFDRDFNEIVQYDGGFLQRDTILRKRYPMSAECKIHIKVAIMEEINLRN</sequence>
<dbReference type="Proteomes" id="UP001368328">
    <property type="component" value="Chromosome"/>
</dbReference>
<name>A0ABZ2MYI0_9BACI</name>
<proteinExistence type="predicted"/>
<keyword evidence="2" id="KW-1185">Reference proteome</keyword>